<organism evidence="2 3">
    <name type="scientific">Vulcaniibacterium tengchongense</name>
    <dbReference type="NCBI Taxonomy" id="1273429"/>
    <lineage>
        <taxon>Bacteria</taxon>
        <taxon>Pseudomonadati</taxon>
        <taxon>Pseudomonadota</taxon>
        <taxon>Gammaproteobacteria</taxon>
        <taxon>Lysobacterales</taxon>
        <taxon>Lysobacteraceae</taxon>
        <taxon>Vulcaniibacterium</taxon>
    </lineage>
</organism>
<sequence length="50" mass="5315">MQRVGHYGEAARAELYLDALRVPQPLHASAGAGCRPLPPRCRRDSGGAAD</sequence>
<keyword evidence="3" id="KW-1185">Reference proteome</keyword>
<evidence type="ECO:0000313" key="2">
    <source>
        <dbReference type="EMBL" id="RPE74672.1"/>
    </source>
</evidence>
<dbReference type="PROSITE" id="PS51257">
    <property type="entry name" value="PROKAR_LIPOPROTEIN"/>
    <property type="match status" value="1"/>
</dbReference>
<reference evidence="2 3" key="1">
    <citation type="submission" date="2018-11" db="EMBL/GenBank/DDBJ databases">
        <title>Genomic Encyclopedia of Type Strains, Phase IV (KMG-IV): sequencing the most valuable type-strain genomes for metagenomic binning, comparative biology and taxonomic classification.</title>
        <authorList>
            <person name="Goeker M."/>
        </authorList>
    </citation>
    <scope>NUCLEOTIDE SEQUENCE [LARGE SCALE GENOMIC DNA]</scope>
    <source>
        <strain evidence="2 3">DSM 25623</strain>
    </source>
</reference>
<evidence type="ECO:0000256" key="1">
    <source>
        <dbReference type="SAM" id="MobiDB-lite"/>
    </source>
</evidence>
<dbReference type="Proteomes" id="UP000269708">
    <property type="component" value="Unassembled WGS sequence"/>
</dbReference>
<dbReference type="EMBL" id="RKQN01000007">
    <property type="protein sequence ID" value="RPE74672.1"/>
    <property type="molecule type" value="Genomic_DNA"/>
</dbReference>
<feature type="region of interest" description="Disordered" evidence="1">
    <location>
        <begin position="27"/>
        <end position="50"/>
    </location>
</feature>
<protein>
    <submittedName>
        <fullName evidence="2">Uncharacterized protein</fullName>
    </submittedName>
</protein>
<feature type="compositionally biased region" description="Basic and acidic residues" evidence="1">
    <location>
        <begin position="41"/>
        <end position="50"/>
    </location>
</feature>
<comment type="caution">
    <text evidence="2">The sequence shown here is derived from an EMBL/GenBank/DDBJ whole genome shotgun (WGS) entry which is preliminary data.</text>
</comment>
<evidence type="ECO:0000313" key="3">
    <source>
        <dbReference type="Proteomes" id="UP000269708"/>
    </source>
</evidence>
<proteinExistence type="predicted"/>
<gene>
    <name evidence="2" type="ORF">EDC50_3082</name>
</gene>
<name>A0A3N4UV96_9GAMM</name>
<accession>A0A3N4UV96</accession>
<dbReference type="AlphaFoldDB" id="A0A3N4UV96"/>